<feature type="chain" id="PRO_5042547505" description="Nitrogen permease regulator 3" evidence="6">
    <location>
        <begin position="22"/>
        <end position="773"/>
    </location>
</feature>
<comment type="function">
    <text evidence="4">Mediates inactivation of the TORC1 complex in response to amino acid starvation. Required for meiotic nuclear division.</text>
</comment>
<reference evidence="8" key="1">
    <citation type="journal article" date="2022" name="DNA Res.">
        <title>Genome analysis of five recently described species of the CUG-Ser clade uncovers Candida theae as a new hybrid lineage with pathogenic potential in the Candida parapsilosis species complex.</title>
        <authorList>
            <person name="Mixao V."/>
            <person name="Del Olmo V."/>
            <person name="Hegedusova E."/>
            <person name="Saus E."/>
            <person name="Pryszcz L."/>
            <person name="Cillingova A."/>
            <person name="Nosek J."/>
            <person name="Gabaldon T."/>
        </authorList>
    </citation>
    <scope>NUCLEOTIDE SEQUENCE</scope>
    <source>
        <strain evidence="8">CBS 10844</strain>
    </source>
</reference>
<keyword evidence="4 6" id="KW-0732">Signal</keyword>
<dbReference type="GO" id="GO:0005774">
    <property type="term" value="C:vacuolar membrane"/>
    <property type="evidence" value="ECO:0007669"/>
    <property type="project" value="UniProtKB-SubCell"/>
</dbReference>
<dbReference type="GeneID" id="73382499"/>
<dbReference type="GO" id="GO:0034198">
    <property type="term" value="P:cellular response to amino acid starvation"/>
    <property type="evidence" value="ECO:0007669"/>
    <property type="project" value="TreeGrafter"/>
</dbReference>
<evidence type="ECO:0000256" key="5">
    <source>
        <dbReference type="SAM" id="MobiDB-lite"/>
    </source>
</evidence>
<feature type="region of interest" description="Disordered" evidence="5">
    <location>
        <begin position="136"/>
        <end position="172"/>
    </location>
</feature>
<dbReference type="GO" id="GO:0051321">
    <property type="term" value="P:meiotic cell cycle"/>
    <property type="evidence" value="ECO:0007669"/>
    <property type="project" value="UniProtKB-UniRule"/>
</dbReference>
<evidence type="ECO:0000256" key="4">
    <source>
        <dbReference type="RuleBase" id="RU368069"/>
    </source>
</evidence>
<dbReference type="Proteomes" id="UP001202479">
    <property type="component" value="Unassembled WGS sequence"/>
</dbReference>
<dbReference type="InterPro" id="IPR056603">
    <property type="entry name" value="HTH_NPRL3"/>
</dbReference>
<keyword evidence="9" id="KW-1185">Reference proteome</keyword>
<dbReference type="GO" id="GO:0010508">
    <property type="term" value="P:positive regulation of autophagy"/>
    <property type="evidence" value="ECO:0007669"/>
    <property type="project" value="TreeGrafter"/>
</dbReference>
<dbReference type="Pfam" id="PF24064">
    <property type="entry name" value="HTH_NPRL3"/>
    <property type="match status" value="1"/>
</dbReference>
<dbReference type="PANTHER" id="PTHR13153:SF5">
    <property type="entry name" value="GATOR COMPLEX PROTEIN NPRL3"/>
    <property type="match status" value="1"/>
</dbReference>
<comment type="subcellular location">
    <subcellularLocation>
        <location evidence="4">Vacuole membrane</location>
        <topology evidence="4">Peripheral membrane protein</topology>
    </subcellularLocation>
</comment>
<dbReference type="InterPro" id="IPR005365">
    <property type="entry name" value="Npr3"/>
</dbReference>
<evidence type="ECO:0000256" key="6">
    <source>
        <dbReference type="SAM" id="SignalP"/>
    </source>
</evidence>
<gene>
    <name evidence="8" type="ORF">KGF56_004886</name>
</gene>
<feature type="compositionally biased region" description="Acidic residues" evidence="5">
    <location>
        <begin position="64"/>
        <end position="74"/>
    </location>
</feature>
<sequence>MSFNLPNPCLIGILLIISTHSGPQLVYKYPTDLSSGLSSDIDQDGRITHNSSATTDEQTNNAEKDEEEEEDEDELYEYRNDEDLVDDQNSQHLINETGTDRNLYGINRSWDFRHLQYYLGTKLDLKTFLDEQDGRRKQLRQRKEEKNQSRSVQVPHAASEHKDLSRANSENKSFARTVISDKGQAHPTKAGSINDKIFGMDPAYLCEMLAPPRPMCNTRFEVTIEDKVFLGLPTHRHDNGAWKTKFASNNGSYSNTKHNNGGVAENDSSATTSGSTSNLNMFHLVFVMNPPAIENNYRVDEMFQHVISKLSLVLRHAQQKHNYVGQQVKTIFKLRDEMADERSLAQYSSLCKLICDCYHAISSSKIANLLIDGKMKSFQIPVKSEFHSLPEASVPFIPGSYLCSASNILNNNGFVNVGESSRYDHTHHSQIQTEESTEEIIVYFALLLLDEPENIIKDIKTSKDSVLSEFIRTIQPTESLLKFSIRVPKFDILQVKSFAFHLIYWRRARIIQPLSSRSVYVVSPMSSLTIKLYEDISAFKDRFPTLPSLPHFLKLLSPQSRKPQQYASIIPSRDHRGSYLEALSWLTRFGYVTQQLTFIWLKISKKIKIKIEEDIENETLAKRGVKTKTPNIKTKSTDNTSKQTGDIIASQGNNNILKGHEERDTFFNTEEAIMSSLNEHFKKSSLVSIVEDDDTIILDPGRASTLERRWINELIFEECKLSSELTAIFYKLLKYMNGESPLELLLLKENVSRAELKKLLYAIEDHIISVRHW</sequence>
<dbReference type="RefSeq" id="XP_049178065.1">
    <property type="nucleotide sequence ID" value="XM_049326372.1"/>
</dbReference>
<evidence type="ECO:0000313" key="8">
    <source>
        <dbReference type="EMBL" id="KAI3402316.2"/>
    </source>
</evidence>
<name>A0AAI9WVT4_9ASCO</name>
<evidence type="ECO:0000256" key="1">
    <source>
        <dbReference type="ARBA" id="ARBA00010546"/>
    </source>
</evidence>
<feature type="region of interest" description="Disordered" evidence="5">
    <location>
        <begin position="38"/>
        <end position="74"/>
    </location>
</feature>
<dbReference type="EMBL" id="JAHUZD010000150">
    <property type="protein sequence ID" value="KAI3402316.2"/>
    <property type="molecule type" value="Genomic_DNA"/>
</dbReference>
<protein>
    <recommendedName>
        <fullName evidence="2 4">Nitrogen permease regulator 3</fullName>
    </recommendedName>
    <alternativeName>
        <fullName evidence="3 4">Required for meiotic nuclear division protein 11</fullName>
    </alternativeName>
</protein>
<feature type="compositionally biased region" description="Basic and acidic residues" evidence="5">
    <location>
        <begin position="136"/>
        <end position="148"/>
    </location>
</feature>
<accession>A0AAI9WVT4</accession>
<comment type="similarity">
    <text evidence="1 4">Belongs to the NPR3 family.</text>
</comment>
<comment type="caution">
    <text evidence="8">The sequence shown here is derived from an EMBL/GenBank/DDBJ whole genome shotgun (WGS) entry which is preliminary data.</text>
</comment>
<keyword evidence="4" id="KW-0469">Meiosis</keyword>
<dbReference type="GO" id="GO:0038202">
    <property type="term" value="P:TORC1 signaling"/>
    <property type="evidence" value="ECO:0007669"/>
    <property type="project" value="TreeGrafter"/>
</dbReference>
<dbReference type="GO" id="GO:1904262">
    <property type="term" value="P:negative regulation of TORC1 signaling"/>
    <property type="evidence" value="ECO:0007669"/>
    <property type="project" value="TreeGrafter"/>
</dbReference>
<organism evidence="8 9">
    <name type="scientific">Candida oxycetoniae</name>
    <dbReference type="NCBI Taxonomy" id="497107"/>
    <lineage>
        <taxon>Eukaryota</taxon>
        <taxon>Fungi</taxon>
        <taxon>Dikarya</taxon>
        <taxon>Ascomycota</taxon>
        <taxon>Saccharomycotina</taxon>
        <taxon>Pichiomycetes</taxon>
        <taxon>Debaryomycetaceae</taxon>
        <taxon>Candida/Lodderomyces clade</taxon>
        <taxon>Candida</taxon>
    </lineage>
</organism>
<dbReference type="AlphaFoldDB" id="A0AAI9WVT4"/>
<dbReference type="Pfam" id="PF03666">
    <property type="entry name" value="NPR3"/>
    <property type="match status" value="1"/>
</dbReference>
<evidence type="ECO:0000313" key="9">
    <source>
        <dbReference type="Proteomes" id="UP001202479"/>
    </source>
</evidence>
<dbReference type="PANTHER" id="PTHR13153">
    <property type="entry name" value="CGTHBA PROTEIN -14 GENE PROTEIN"/>
    <property type="match status" value="1"/>
</dbReference>
<evidence type="ECO:0000256" key="2">
    <source>
        <dbReference type="ARBA" id="ARBA00017880"/>
    </source>
</evidence>
<proteinExistence type="inferred from homology"/>
<feature type="compositionally biased region" description="Polar residues" evidence="5">
    <location>
        <begin position="247"/>
        <end position="259"/>
    </location>
</feature>
<evidence type="ECO:0000259" key="7">
    <source>
        <dbReference type="Pfam" id="PF24064"/>
    </source>
</evidence>
<feature type="region of interest" description="Disordered" evidence="5">
    <location>
        <begin position="247"/>
        <end position="272"/>
    </location>
</feature>
<feature type="domain" description="GATOR1 complex protein NPRL3 C-terminal HTH" evidence="7">
    <location>
        <begin position="704"/>
        <end position="768"/>
    </location>
</feature>
<dbReference type="GO" id="GO:1990130">
    <property type="term" value="C:GATOR1 complex"/>
    <property type="evidence" value="ECO:0007669"/>
    <property type="project" value="TreeGrafter"/>
</dbReference>
<feature type="compositionally biased region" description="Polar residues" evidence="5">
    <location>
        <begin position="48"/>
        <end position="61"/>
    </location>
</feature>
<feature type="signal peptide" evidence="6">
    <location>
        <begin position="1"/>
        <end position="21"/>
    </location>
</feature>
<evidence type="ECO:0000256" key="3">
    <source>
        <dbReference type="ARBA" id="ARBA00030028"/>
    </source>
</evidence>